<dbReference type="GO" id="GO:0003924">
    <property type="term" value="F:GTPase activity"/>
    <property type="evidence" value="ECO:0007669"/>
    <property type="project" value="UniProtKB-UniRule"/>
</dbReference>
<feature type="binding site" evidence="7">
    <location>
        <position position="246"/>
    </location>
    <ligand>
        <name>K(+)</name>
        <dbReference type="ChEBI" id="CHEBI:29103"/>
    </ligand>
</feature>
<dbReference type="SUPFAM" id="SSF116878">
    <property type="entry name" value="TrmE connector domain"/>
    <property type="match status" value="1"/>
</dbReference>
<feature type="binding site" evidence="7">
    <location>
        <position position="250"/>
    </location>
    <ligand>
        <name>Mg(2+)</name>
        <dbReference type="ChEBI" id="CHEBI:18420"/>
    </ligand>
</feature>
<gene>
    <name evidence="7" type="primary">mnmE</name>
    <name evidence="7" type="synonym">trmE</name>
    <name evidence="10" type="ORF">ABENE_09815</name>
</gene>
<evidence type="ECO:0000256" key="5">
    <source>
        <dbReference type="ARBA" id="ARBA00022958"/>
    </source>
</evidence>
<dbReference type="GO" id="GO:0046872">
    <property type="term" value="F:metal ion binding"/>
    <property type="evidence" value="ECO:0007669"/>
    <property type="project" value="UniProtKB-KW"/>
</dbReference>
<dbReference type="InterPro" id="IPR005225">
    <property type="entry name" value="Small_GTP-bd"/>
</dbReference>
<comment type="caution">
    <text evidence="7">Lacks conserved residue(s) required for the propagation of feature annotation.</text>
</comment>
<feature type="binding site" evidence="7">
    <location>
        <position position="225"/>
    </location>
    <ligand>
        <name>K(+)</name>
        <dbReference type="ChEBI" id="CHEBI:29103"/>
    </ligand>
</feature>
<organism evidence="10 11">
    <name type="scientific">Asticcacaulis benevestitus DSM 16100 = ATCC BAA-896</name>
    <dbReference type="NCBI Taxonomy" id="1121022"/>
    <lineage>
        <taxon>Bacteria</taxon>
        <taxon>Pseudomonadati</taxon>
        <taxon>Pseudomonadota</taxon>
        <taxon>Alphaproteobacteria</taxon>
        <taxon>Caulobacterales</taxon>
        <taxon>Caulobacteraceae</taxon>
        <taxon>Asticcacaulis</taxon>
    </lineage>
</organism>
<feature type="binding site" evidence="7">
    <location>
        <begin position="269"/>
        <end position="272"/>
    </location>
    <ligand>
        <name>GTP</name>
        <dbReference type="ChEBI" id="CHEBI:37565"/>
    </ligand>
</feature>
<comment type="function">
    <text evidence="7">Exhibits a very high intrinsic GTPase hydrolysis rate. Involved in the addition of a carboxymethylaminomethyl (cmnm) group at the wobble position (U34) of certain tRNAs, forming tRNA-cmnm(5)s(2)U34.</text>
</comment>
<dbReference type="NCBIfam" id="TIGR00450">
    <property type="entry name" value="mnmE_trmE_thdF"/>
    <property type="match status" value="1"/>
</dbReference>
<feature type="binding site" evidence="7">
    <location>
        <position position="249"/>
    </location>
    <ligand>
        <name>K(+)</name>
        <dbReference type="ChEBI" id="CHEBI:29103"/>
    </ligand>
</feature>
<comment type="subunit">
    <text evidence="7">Homodimer. Heterotetramer of two MnmE and two MnmG subunits.</text>
</comment>
<comment type="cofactor">
    <cofactor evidence="7">
        <name>K(+)</name>
        <dbReference type="ChEBI" id="CHEBI:29103"/>
    </cofactor>
    <text evidence="7">Binds 1 potassium ion per subunit.</text>
</comment>
<dbReference type="FunFam" id="3.30.1360.120:FF:000007">
    <property type="entry name" value="tRNA modification GTPase GTPBP3, mitochondrial"/>
    <property type="match status" value="1"/>
</dbReference>
<dbReference type="Gene3D" id="3.40.50.300">
    <property type="entry name" value="P-loop containing nucleotide triphosphate hydrolases"/>
    <property type="match status" value="1"/>
</dbReference>
<dbReference type="InterPro" id="IPR027368">
    <property type="entry name" value="MnmE_dom2"/>
</dbReference>
<keyword evidence="4 7" id="KW-0378">Hydrolase</keyword>
<dbReference type="eggNOG" id="COG0486">
    <property type="taxonomic scope" value="Bacteria"/>
</dbReference>
<dbReference type="InterPro" id="IPR004520">
    <property type="entry name" value="GTPase_MnmE"/>
</dbReference>
<feature type="binding site" evidence="7">
    <location>
        <position position="445"/>
    </location>
    <ligand>
        <name>(6S)-5-formyl-5,6,7,8-tetrahydrofolate</name>
        <dbReference type="ChEBI" id="CHEBI:57457"/>
    </ligand>
</feature>
<dbReference type="InterPro" id="IPR025867">
    <property type="entry name" value="MnmE_helical"/>
</dbReference>
<protein>
    <recommendedName>
        <fullName evidence="7">tRNA modification GTPase MnmE</fullName>
        <ecNumber evidence="7">3.6.-.-</ecNumber>
    </recommendedName>
</protein>
<evidence type="ECO:0000256" key="4">
    <source>
        <dbReference type="ARBA" id="ARBA00022801"/>
    </source>
</evidence>
<dbReference type="SUPFAM" id="SSF52540">
    <property type="entry name" value="P-loop containing nucleoside triphosphate hydrolases"/>
    <property type="match status" value="1"/>
</dbReference>
<dbReference type="InterPro" id="IPR018948">
    <property type="entry name" value="GTP-bd_TrmE_N"/>
</dbReference>
<dbReference type="Proteomes" id="UP000017837">
    <property type="component" value="Unassembled WGS sequence"/>
</dbReference>
<feature type="binding site" evidence="7">
    <location>
        <position position="24"/>
    </location>
    <ligand>
        <name>(6S)-5-formyl-5,6,7,8-tetrahydrofolate</name>
        <dbReference type="ChEBI" id="CHEBI:57457"/>
    </ligand>
</feature>
<keyword evidence="7" id="KW-0460">Magnesium</keyword>
<dbReference type="CDD" id="cd04164">
    <property type="entry name" value="trmE"/>
    <property type="match status" value="1"/>
</dbReference>
<dbReference type="AlphaFoldDB" id="V4PCJ4"/>
<evidence type="ECO:0000256" key="2">
    <source>
        <dbReference type="ARBA" id="ARBA00022694"/>
    </source>
</evidence>
<dbReference type="GO" id="GO:0005737">
    <property type="term" value="C:cytoplasm"/>
    <property type="evidence" value="ECO:0007669"/>
    <property type="project" value="UniProtKB-SubCell"/>
</dbReference>
<dbReference type="HAMAP" id="MF_00379">
    <property type="entry name" value="GTPase_MnmE"/>
    <property type="match status" value="1"/>
</dbReference>
<dbReference type="GO" id="GO:0002098">
    <property type="term" value="P:tRNA wobble uridine modification"/>
    <property type="evidence" value="ECO:0007669"/>
    <property type="project" value="TreeGrafter"/>
</dbReference>
<dbReference type="NCBIfam" id="TIGR00231">
    <property type="entry name" value="small_GTP"/>
    <property type="match status" value="1"/>
</dbReference>
<evidence type="ECO:0000256" key="8">
    <source>
        <dbReference type="RuleBase" id="RU003313"/>
    </source>
</evidence>
<keyword evidence="7" id="KW-0479">Metal-binding</keyword>
<dbReference type="InterPro" id="IPR006073">
    <property type="entry name" value="GTP-bd"/>
</dbReference>
<proteinExistence type="inferred from homology"/>
<dbReference type="EC" id="3.6.-.-" evidence="7"/>
<dbReference type="Gene3D" id="1.20.120.430">
    <property type="entry name" value="tRNA modification GTPase MnmE domain 2"/>
    <property type="match status" value="1"/>
</dbReference>
<reference evidence="10 11" key="1">
    <citation type="journal article" date="2014" name="Nature">
        <title>Sequential evolution of bacterial morphology by co-option of a developmental regulator.</title>
        <authorList>
            <person name="Jiang C."/>
            <person name="Brown P.J."/>
            <person name="Ducret A."/>
            <person name="Brun Y.V."/>
        </authorList>
    </citation>
    <scope>NUCLEOTIDE SEQUENCE [LARGE SCALE GENOMIC DNA]</scope>
    <source>
        <strain evidence="10 11">DSM 16100</strain>
    </source>
</reference>
<dbReference type="NCBIfam" id="NF003661">
    <property type="entry name" value="PRK05291.1-3"/>
    <property type="match status" value="1"/>
</dbReference>
<feature type="binding site" evidence="7">
    <location>
        <position position="80"/>
    </location>
    <ligand>
        <name>(6S)-5-formyl-5,6,7,8-tetrahydrofolate</name>
        <dbReference type="ChEBI" id="CHEBI:57457"/>
    </ligand>
</feature>
<keyword evidence="5 7" id="KW-0630">Potassium</keyword>
<evidence type="ECO:0000256" key="3">
    <source>
        <dbReference type="ARBA" id="ARBA00022741"/>
    </source>
</evidence>
<dbReference type="GO" id="GO:0005525">
    <property type="term" value="F:GTP binding"/>
    <property type="evidence" value="ECO:0007669"/>
    <property type="project" value="UniProtKB-UniRule"/>
</dbReference>
<evidence type="ECO:0000259" key="9">
    <source>
        <dbReference type="PROSITE" id="PS51709"/>
    </source>
</evidence>
<comment type="subcellular location">
    <subcellularLocation>
        <location evidence="7">Cytoplasm</location>
    </subcellularLocation>
</comment>
<feature type="binding site" evidence="7">
    <location>
        <begin position="225"/>
        <end position="230"/>
    </location>
    <ligand>
        <name>GTP</name>
        <dbReference type="ChEBI" id="CHEBI:37565"/>
    </ligand>
</feature>
<evidence type="ECO:0000313" key="11">
    <source>
        <dbReference type="Proteomes" id="UP000017837"/>
    </source>
</evidence>
<sequence>MFHVKHTIFALASAQGRAGVSIIRLSGPQALWAAQQLTDKNLTPRVATYAPLTYQNELIDEAVIIWFKAPHSFTGEDCVELHVHGSKAILDRLYIILLELGLKLAMPGEFSRRALEHGKLDLTQAEAIADLVDAESEAQRRQALTQLGGGLKAQYTSWRSDLIDLLARLEVYIDFPDEDLPTELADSILDRIRSLEHALDVAIADSHRGCQIREGYRIVILGEPNAGKSSLFNALLKAEAAIVTPIAGTTRDIIEAQLRIGPYSVLLYDTAGLRETDEAIEAEGIRRARAKAEEADLRIWVIDSTGPALPEDFRDGDLMVFNKIDEAQDSERQAVAALRVSRETSVFAVSVSMATGMTDLVATIEHIISEQLSAQTFPAATRQRHIERLTEARDQLAIARRSDLAVPELTAENVRSAVNSFDQLFGRYDVEGVLDVIFSSFCIGK</sequence>
<keyword evidence="6 7" id="KW-0342">GTP-binding</keyword>
<keyword evidence="7" id="KW-0963">Cytoplasm</keyword>
<feature type="binding site" evidence="7">
    <location>
        <begin position="244"/>
        <end position="250"/>
    </location>
    <ligand>
        <name>GTP</name>
        <dbReference type="ChEBI" id="CHEBI:37565"/>
    </ligand>
</feature>
<evidence type="ECO:0000256" key="1">
    <source>
        <dbReference type="ARBA" id="ARBA00011043"/>
    </source>
</evidence>
<feature type="binding site" evidence="7">
    <location>
        <position position="119"/>
    </location>
    <ligand>
        <name>(6S)-5-formyl-5,6,7,8-tetrahydrofolate</name>
        <dbReference type="ChEBI" id="CHEBI:57457"/>
    </ligand>
</feature>
<name>V4PCJ4_9CAUL</name>
<dbReference type="PANTHER" id="PTHR42714">
    <property type="entry name" value="TRNA MODIFICATION GTPASE GTPBP3"/>
    <property type="match status" value="1"/>
</dbReference>
<keyword evidence="3 7" id="KW-0547">Nucleotide-binding</keyword>
<dbReference type="Pfam" id="PF10396">
    <property type="entry name" value="TrmE_N"/>
    <property type="match status" value="1"/>
</dbReference>
<dbReference type="GO" id="GO:0030488">
    <property type="term" value="P:tRNA methylation"/>
    <property type="evidence" value="ECO:0007669"/>
    <property type="project" value="TreeGrafter"/>
</dbReference>
<accession>V4PCJ4</accession>
<dbReference type="STRING" id="1121022.GCA_000376105_01038"/>
<dbReference type="EMBL" id="AWGB01000016">
    <property type="protein sequence ID" value="ESQ91622.1"/>
    <property type="molecule type" value="Genomic_DNA"/>
</dbReference>
<feature type="binding site" evidence="7">
    <location>
        <position position="244"/>
    </location>
    <ligand>
        <name>K(+)</name>
        <dbReference type="ChEBI" id="CHEBI:29103"/>
    </ligand>
</feature>
<evidence type="ECO:0000256" key="7">
    <source>
        <dbReference type="HAMAP-Rule" id="MF_00379"/>
    </source>
</evidence>
<feature type="binding site" evidence="7">
    <location>
        <position position="229"/>
    </location>
    <ligand>
        <name>Mg(2+)</name>
        <dbReference type="ChEBI" id="CHEBI:18420"/>
    </ligand>
</feature>
<dbReference type="Pfam" id="PF12631">
    <property type="entry name" value="MnmE_helical"/>
    <property type="match status" value="1"/>
</dbReference>
<dbReference type="PANTHER" id="PTHR42714:SF2">
    <property type="entry name" value="TRNA MODIFICATION GTPASE GTPBP3, MITOCHONDRIAL"/>
    <property type="match status" value="1"/>
</dbReference>
<feature type="domain" description="TrmE-type G" evidence="9">
    <location>
        <begin position="215"/>
        <end position="369"/>
    </location>
</feature>
<evidence type="ECO:0000313" key="10">
    <source>
        <dbReference type="EMBL" id="ESQ91622.1"/>
    </source>
</evidence>
<dbReference type="InterPro" id="IPR031168">
    <property type="entry name" value="G_TrmE"/>
</dbReference>
<dbReference type="CDD" id="cd14858">
    <property type="entry name" value="TrmE_N"/>
    <property type="match status" value="1"/>
</dbReference>
<comment type="caution">
    <text evidence="10">The sequence shown here is derived from an EMBL/GenBank/DDBJ whole genome shotgun (WGS) entry which is preliminary data.</text>
</comment>
<dbReference type="Gene3D" id="3.30.1360.120">
    <property type="entry name" value="Probable tRNA modification gtpase trme, domain 1"/>
    <property type="match status" value="1"/>
</dbReference>
<evidence type="ECO:0000256" key="6">
    <source>
        <dbReference type="ARBA" id="ARBA00023134"/>
    </source>
</evidence>
<dbReference type="InterPro" id="IPR027266">
    <property type="entry name" value="TrmE/GcvT-like"/>
</dbReference>
<dbReference type="Pfam" id="PF01926">
    <property type="entry name" value="MMR_HSR1"/>
    <property type="match status" value="1"/>
</dbReference>
<keyword evidence="11" id="KW-1185">Reference proteome</keyword>
<comment type="similarity">
    <text evidence="1 7 8">Belongs to the TRAFAC class TrmE-Era-EngA-EngB-Septin-like GTPase superfamily. TrmE GTPase family.</text>
</comment>
<dbReference type="PROSITE" id="PS51709">
    <property type="entry name" value="G_TRME"/>
    <property type="match status" value="1"/>
</dbReference>
<dbReference type="PATRIC" id="fig|1121022.4.peg.1984"/>
<dbReference type="InterPro" id="IPR027417">
    <property type="entry name" value="P-loop_NTPase"/>
</dbReference>
<keyword evidence="2 7" id="KW-0819">tRNA processing</keyword>